<evidence type="ECO:0000256" key="1">
    <source>
        <dbReference type="ARBA" id="ARBA00022448"/>
    </source>
</evidence>
<dbReference type="Pfam" id="PF12399">
    <property type="entry name" value="BCA_ABC_TP_C"/>
    <property type="match status" value="1"/>
</dbReference>
<dbReference type="GO" id="GO:0005524">
    <property type="term" value="F:ATP binding"/>
    <property type="evidence" value="ECO:0007669"/>
    <property type="project" value="UniProtKB-KW"/>
</dbReference>
<feature type="domain" description="ABC transporter" evidence="4">
    <location>
        <begin position="7"/>
        <end position="256"/>
    </location>
</feature>
<dbReference type="SUPFAM" id="SSF52540">
    <property type="entry name" value="P-loop containing nucleoside triphosphate hydrolases"/>
    <property type="match status" value="1"/>
</dbReference>
<evidence type="ECO:0000259" key="4">
    <source>
        <dbReference type="PROSITE" id="PS50893"/>
    </source>
</evidence>
<keyword evidence="6" id="KW-1185">Reference proteome</keyword>
<keyword evidence="3 5" id="KW-0067">ATP-binding</keyword>
<keyword evidence="2" id="KW-0547">Nucleotide-binding</keyword>
<protein>
    <submittedName>
        <fullName evidence="5">ABC transporter ATP-binding protein</fullName>
    </submittedName>
</protein>
<evidence type="ECO:0000313" key="5">
    <source>
        <dbReference type="EMBL" id="MFK9090476.1"/>
    </source>
</evidence>
<dbReference type="InterPro" id="IPR051120">
    <property type="entry name" value="ABC_AA/LPS_Transport"/>
</dbReference>
<dbReference type="Gene3D" id="3.40.50.300">
    <property type="entry name" value="P-loop containing nucleotide triphosphate hydrolases"/>
    <property type="match status" value="1"/>
</dbReference>
<evidence type="ECO:0000256" key="3">
    <source>
        <dbReference type="ARBA" id="ARBA00022840"/>
    </source>
</evidence>
<organism evidence="5 6">
    <name type="scientific">Bacillus salipaludis</name>
    <dbReference type="NCBI Taxonomy" id="2547811"/>
    <lineage>
        <taxon>Bacteria</taxon>
        <taxon>Bacillati</taxon>
        <taxon>Bacillota</taxon>
        <taxon>Bacilli</taxon>
        <taxon>Bacillales</taxon>
        <taxon>Bacillaceae</taxon>
        <taxon>Bacillus</taxon>
    </lineage>
</organism>
<dbReference type="Pfam" id="PF00005">
    <property type="entry name" value="ABC_tran"/>
    <property type="match status" value="1"/>
</dbReference>
<dbReference type="InterPro" id="IPR032823">
    <property type="entry name" value="BCA_ABC_TP_C"/>
</dbReference>
<comment type="caution">
    <text evidence="5">The sequence shown here is derived from an EMBL/GenBank/DDBJ whole genome shotgun (WGS) entry which is preliminary data.</text>
</comment>
<keyword evidence="1" id="KW-0813">Transport</keyword>
<sequence length="265" mass="29363">MSELALLSVEGLSKSFGDLKAVQNVTFNVDSGKIVSIIGPNGAGKSTLLNLITRVLAPTKGKVSFINQDIISMKTKDLVKVGISRTFQSVRLFHVNEMNVLENILVGFHHQYNHRMLASCFRFGRTRKNEAEMLERAYEIMEMVGIRHFAQTPVKELAFGNQRLVELGRALAADPRLLILDEPAAGLNDVETEQFSKLIKKINQAGVSILLVEHHMGLVMDISDKIVVLNYGEKIAEGRPFEVQNNPAVIEAYLGKEAETAYVGN</sequence>
<accession>A0ABW8RAL5</accession>
<name>A0ABW8RAL5_9BACI</name>
<reference evidence="5 6" key="1">
    <citation type="submission" date="2024-11" db="EMBL/GenBank/DDBJ databases">
        <authorList>
            <person name="Lucas J.A."/>
        </authorList>
    </citation>
    <scope>NUCLEOTIDE SEQUENCE [LARGE SCALE GENOMIC DNA]</scope>
    <source>
        <strain evidence="5 6">Z 5.4</strain>
    </source>
</reference>
<proteinExistence type="predicted"/>
<dbReference type="InterPro" id="IPR027417">
    <property type="entry name" value="P-loop_NTPase"/>
</dbReference>
<dbReference type="SMART" id="SM00382">
    <property type="entry name" value="AAA"/>
    <property type="match status" value="1"/>
</dbReference>
<dbReference type="Proteomes" id="UP001623041">
    <property type="component" value="Unassembled WGS sequence"/>
</dbReference>
<dbReference type="InterPro" id="IPR017871">
    <property type="entry name" value="ABC_transporter-like_CS"/>
</dbReference>
<evidence type="ECO:0000256" key="2">
    <source>
        <dbReference type="ARBA" id="ARBA00022741"/>
    </source>
</evidence>
<dbReference type="InterPro" id="IPR003593">
    <property type="entry name" value="AAA+_ATPase"/>
</dbReference>
<dbReference type="RefSeq" id="WP_406579168.1">
    <property type="nucleotide sequence ID" value="NZ_JBJHQH010000002.1"/>
</dbReference>
<dbReference type="PANTHER" id="PTHR45772:SF7">
    <property type="entry name" value="AMINO ACID ABC TRANSPORTER ATP-BINDING PROTEIN"/>
    <property type="match status" value="1"/>
</dbReference>
<dbReference type="PROSITE" id="PS50893">
    <property type="entry name" value="ABC_TRANSPORTER_2"/>
    <property type="match status" value="1"/>
</dbReference>
<dbReference type="EMBL" id="JBJHQH010000002">
    <property type="protein sequence ID" value="MFK9090476.1"/>
    <property type="molecule type" value="Genomic_DNA"/>
</dbReference>
<dbReference type="PANTHER" id="PTHR45772">
    <property type="entry name" value="CONSERVED COMPONENT OF ABC TRANSPORTER FOR NATURAL AMINO ACIDS-RELATED"/>
    <property type="match status" value="1"/>
</dbReference>
<dbReference type="PROSITE" id="PS00211">
    <property type="entry name" value="ABC_TRANSPORTER_1"/>
    <property type="match status" value="1"/>
</dbReference>
<gene>
    <name evidence="5" type="ORF">ACJEBI_03115</name>
</gene>
<dbReference type="InterPro" id="IPR003439">
    <property type="entry name" value="ABC_transporter-like_ATP-bd"/>
</dbReference>
<dbReference type="CDD" id="cd03219">
    <property type="entry name" value="ABC_Mj1267_LivG_branched"/>
    <property type="match status" value="1"/>
</dbReference>
<evidence type="ECO:0000313" key="6">
    <source>
        <dbReference type="Proteomes" id="UP001623041"/>
    </source>
</evidence>